<feature type="region of interest" description="Disordered" evidence="1">
    <location>
        <begin position="786"/>
        <end position="805"/>
    </location>
</feature>
<protein>
    <submittedName>
        <fullName evidence="2">Uncharacterized protein</fullName>
    </submittedName>
</protein>
<reference evidence="2 3" key="1">
    <citation type="submission" date="2019-01" db="EMBL/GenBank/DDBJ databases">
        <title>Draft genome sequences of three monokaryotic isolates of the white-rot basidiomycete fungus Dichomitus squalens.</title>
        <authorList>
            <consortium name="DOE Joint Genome Institute"/>
            <person name="Lopez S.C."/>
            <person name="Andreopoulos B."/>
            <person name="Pangilinan J."/>
            <person name="Lipzen A."/>
            <person name="Riley R."/>
            <person name="Ahrendt S."/>
            <person name="Ng V."/>
            <person name="Barry K."/>
            <person name="Daum C."/>
            <person name="Grigoriev I.V."/>
            <person name="Hilden K.S."/>
            <person name="Makela M.R."/>
            <person name="de Vries R.P."/>
        </authorList>
    </citation>
    <scope>NUCLEOTIDE SEQUENCE [LARGE SCALE GENOMIC DNA]</scope>
    <source>
        <strain evidence="2 3">CBS 464.89</strain>
    </source>
</reference>
<dbReference type="EMBL" id="ML145084">
    <property type="protein sequence ID" value="TBU65429.1"/>
    <property type="molecule type" value="Genomic_DNA"/>
</dbReference>
<evidence type="ECO:0000256" key="1">
    <source>
        <dbReference type="SAM" id="MobiDB-lite"/>
    </source>
</evidence>
<evidence type="ECO:0000313" key="2">
    <source>
        <dbReference type="EMBL" id="TBU65429.1"/>
    </source>
</evidence>
<feature type="compositionally biased region" description="Low complexity" evidence="1">
    <location>
        <begin position="71"/>
        <end position="85"/>
    </location>
</feature>
<proteinExistence type="predicted"/>
<organism evidence="2 3">
    <name type="scientific">Dichomitus squalens</name>
    <dbReference type="NCBI Taxonomy" id="114155"/>
    <lineage>
        <taxon>Eukaryota</taxon>
        <taxon>Fungi</taxon>
        <taxon>Dikarya</taxon>
        <taxon>Basidiomycota</taxon>
        <taxon>Agaricomycotina</taxon>
        <taxon>Agaricomycetes</taxon>
        <taxon>Polyporales</taxon>
        <taxon>Polyporaceae</taxon>
        <taxon>Dichomitus</taxon>
    </lineage>
</organism>
<feature type="compositionally biased region" description="Low complexity" evidence="1">
    <location>
        <begin position="399"/>
        <end position="410"/>
    </location>
</feature>
<gene>
    <name evidence="2" type="ORF">BD310DRAFT_911329</name>
</gene>
<feature type="compositionally biased region" description="Basic residues" evidence="1">
    <location>
        <begin position="357"/>
        <end position="368"/>
    </location>
</feature>
<feature type="compositionally biased region" description="Basic and acidic residues" evidence="1">
    <location>
        <begin position="161"/>
        <end position="170"/>
    </location>
</feature>
<feature type="region of interest" description="Disordered" evidence="1">
    <location>
        <begin position="924"/>
        <end position="952"/>
    </location>
</feature>
<feature type="compositionally biased region" description="Basic and acidic residues" evidence="1">
    <location>
        <begin position="144"/>
        <end position="154"/>
    </location>
</feature>
<feature type="compositionally biased region" description="Polar residues" evidence="1">
    <location>
        <begin position="1"/>
        <end position="11"/>
    </location>
</feature>
<feature type="region of interest" description="Disordered" evidence="1">
    <location>
        <begin position="814"/>
        <end position="840"/>
    </location>
</feature>
<dbReference type="Proteomes" id="UP000292082">
    <property type="component" value="Unassembled WGS sequence"/>
</dbReference>
<name>A0A4Q9P702_9APHY</name>
<sequence>MSPDQLASDSVASKIVPRRAAAQKASKLAAEQLDSDEEDRGGPFREPSTPKSPVKVTYGGKRKYKRTPTNSHAGSSRAHSRSLSLVESSPNRPRATNVGRGRGGGRGRGASGQKHARTRSGSHISSIENESVGKSDPEVIIVEDELKLVVDIPRRNTATGSEDRGAHVNGDKAQSSTGKGPKKRPMSHTSSSGSGDFSDLTPVSSPEVPSKPLQLPPTITLAPRLARQFLRVQSQMQPATVPEFQPQPLKQSKSLDDIFALDSESSESEDDMDATDVGSLVWVSLDLEGHLADATSKEDTMWWPAKVVLPKPLMRVSLFGDPPGPHQLDIPSPSASNVRSIELDGHIRFDENDYRPSRRKKVQSSPRKKRKFDLDIAWREARNAMISVYEGNDDEVAPGSSRYASGSSRRTNGTRGKGKAHADPKGKGKAKASDSDMDTGEGFGLGLAFGVDLDSKAERQWRAPSPNPLLEIPGELILARESRTKRQYWPAKILAYVRPTRPSQKPKYKVVFFDGIVKQIEPDLFCTTTDDDFATCNMGDSTGHYGLDADNDALEHAAAAAEDFTRPFAPEDEATLRAPSPLPALPAPGPIAFETELSVAEQFEYVKPVLAAVLDDAYGPAKARNEGFMRGGGARRKVLDAVPPRGSLTAMEKEEVAFLVRSWAWRMEKRREMGLQVEYPRDRLFPPPLPRAREERATGKLAAADGEGGDDDADSVLTPTSELSCDDTEPLPPSEPEAPPSSFAPTENDTDDEKVMSASGRQDVPDHELAAPVPENGTAVIVSPMAEHRSSTEDAPMPPSAQIQDTDPAAIVPVPEDGQEANDKRAAPVDDSVAAARPPSPPLLTARRTFHDLDAVEKITYCNNILLQEAILQLLLWRTGQRKVLGLLEPQEEERLHARATEEGDKTNWVHDILRLRQAVEKTMLPPAKPSSKRDGSAAVGTTRPGRTRRGV</sequence>
<feature type="compositionally biased region" description="Gly residues" evidence="1">
    <location>
        <begin position="100"/>
        <end position="110"/>
    </location>
</feature>
<feature type="region of interest" description="Disordered" evidence="1">
    <location>
        <begin position="681"/>
        <end position="771"/>
    </location>
</feature>
<feature type="region of interest" description="Disordered" evidence="1">
    <location>
        <begin position="1"/>
        <end position="216"/>
    </location>
</feature>
<feature type="compositionally biased region" description="Low complexity" evidence="1">
    <location>
        <begin position="20"/>
        <end position="32"/>
    </location>
</feature>
<keyword evidence="3" id="KW-1185">Reference proteome</keyword>
<feature type="compositionally biased region" description="Low complexity" evidence="1">
    <location>
        <begin position="190"/>
        <end position="199"/>
    </location>
</feature>
<feature type="region of interest" description="Disordered" evidence="1">
    <location>
        <begin position="392"/>
        <end position="437"/>
    </location>
</feature>
<feature type="compositionally biased region" description="Basic and acidic residues" evidence="1">
    <location>
        <begin position="420"/>
        <end position="434"/>
    </location>
</feature>
<accession>A0A4Q9P702</accession>
<evidence type="ECO:0000313" key="3">
    <source>
        <dbReference type="Proteomes" id="UP000292082"/>
    </source>
</evidence>
<feature type="compositionally biased region" description="Pro residues" evidence="1">
    <location>
        <begin position="730"/>
        <end position="739"/>
    </location>
</feature>
<feature type="region of interest" description="Disordered" evidence="1">
    <location>
        <begin position="349"/>
        <end position="368"/>
    </location>
</feature>
<dbReference type="AlphaFoldDB" id="A0A4Q9P702"/>